<name>A0ABQ9JFT6_9CUCU</name>
<dbReference type="PROSITE" id="PS00135">
    <property type="entry name" value="TRYPSIN_SER"/>
    <property type="match status" value="1"/>
</dbReference>
<comment type="caution">
    <text evidence="3">The sequence shown here is derived from an EMBL/GenBank/DDBJ whole genome shotgun (WGS) entry which is preliminary data.</text>
</comment>
<dbReference type="InterPro" id="IPR009003">
    <property type="entry name" value="Peptidase_S1_PA"/>
</dbReference>
<dbReference type="CDD" id="cd00190">
    <property type="entry name" value="Tryp_SPc"/>
    <property type="match status" value="1"/>
</dbReference>
<dbReference type="Pfam" id="PF00089">
    <property type="entry name" value="Trypsin"/>
    <property type="match status" value="1"/>
</dbReference>
<reference evidence="3" key="1">
    <citation type="journal article" date="2023" name="Insect Mol. Biol.">
        <title>Genome sequencing provides insights into the evolution of gene families encoding plant cell wall-degrading enzymes in longhorned beetles.</title>
        <authorList>
            <person name="Shin N.R."/>
            <person name="Okamura Y."/>
            <person name="Kirsch R."/>
            <person name="Pauchet Y."/>
        </authorList>
    </citation>
    <scope>NUCLEOTIDE SEQUENCE</scope>
    <source>
        <strain evidence="3">MMC_N1</strain>
    </source>
</reference>
<feature type="chain" id="PRO_5047520732" description="Peptidase S1 domain-containing protein" evidence="1">
    <location>
        <begin position="17"/>
        <end position="275"/>
    </location>
</feature>
<accession>A0ABQ9JFT6</accession>
<dbReference type="Proteomes" id="UP001162164">
    <property type="component" value="Unassembled WGS sequence"/>
</dbReference>
<dbReference type="PANTHER" id="PTHR24260:SF134">
    <property type="entry name" value="AT07769P-RELATED"/>
    <property type="match status" value="1"/>
</dbReference>
<evidence type="ECO:0000313" key="3">
    <source>
        <dbReference type="EMBL" id="KAJ8976737.1"/>
    </source>
</evidence>
<dbReference type="Gene3D" id="2.40.10.10">
    <property type="entry name" value="Trypsin-like serine proteases"/>
    <property type="match status" value="2"/>
</dbReference>
<dbReference type="InterPro" id="IPR001254">
    <property type="entry name" value="Trypsin_dom"/>
</dbReference>
<dbReference type="InterPro" id="IPR051333">
    <property type="entry name" value="CLIP_Serine_Protease"/>
</dbReference>
<sequence length="275" mass="29658">MKAICLVLLFLGSSYCLPKFDWSKIQPKNVVIEPANNISQPSGRIVGGTEAPTPFSPLSSGSYHRRCIFLLRFLNIRPSSSQCSSLYYQTVSASYVQLTLGAHNILQVEQTQIVVTGSRIINHEKYDPNLVENDISIVLMLHQIPTNAWIQTVPLAPSSSGSFEGTEVVLSGWGTTTDSNNISPTLQQVRLKVISNDECSQVYGPVVHDSTICTSGEGAVGGCLGDSGGALVDQYGGYQIGVASFFSADGCQNGFPTGYVRISSHRDWISRFAGV</sequence>
<feature type="domain" description="Peptidase S1" evidence="2">
    <location>
        <begin position="45"/>
        <end position="274"/>
    </location>
</feature>
<gene>
    <name evidence="3" type="ORF">NQ317_004288</name>
</gene>
<dbReference type="PROSITE" id="PS50240">
    <property type="entry name" value="TRYPSIN_DOM"/>
    <property type="match status" value="1"/>
</dbReference>
<feature type="signal peptide" evidence="1">
    <location>
        <begin position="1"/>
        <end position="16"/>
    </location>
</feature>
<evidence type="ECO:0000259" key="2">
    <source>
        <dbReference type="PROSITE" id="PS50240"/>
    </source>
</evidence>
<evidence type="ECO:0000256" key="1">
    <source>
        <dbReference type="SAM" id="SignalP"/>
    </source>
</evidence>
<dbReference type="EMBL" id="JAPWTJ010000636">
    <property type="protein sequence ID" value="KAJ8976737.1"/>
    <property type="molecule type" value="Genomic_DNA"/>
</dbReference>
<organism evidence="3 4">
    <name type="scientific">Molorchus minor</name>
    <dbReference type="NCBI Taxonomy" id="1323400"/>
    <lineage>
        <taxon>Eukaryota</taxon>
        <taxon>Metazoa</taxon>
        <taxon>Ecdysozoa</taxon>
        <taxon>Arthropoda</taxon>
        <taxon>Hexapoda</taxon>
        <taxon>Insecta</taxon>
        <taxon>Pterygota</taxon>
        <taxon>Neoptera</taxon>
        <taxon>Endopterygota</taxon>
        <taxon>Coleoptera</taxon>
        <taxon>Polyphaga</taxon>
        <taxon>Cucujiformia</taxon>
        <taxon>Chrysomeloidea</taxon>
        <taxon>Cerambycidae</taxon>
        <taxon>Lamiinae</taxon>
        <taxon>Monochamini</taxon>
        <taxon>Molorchus</taxon>
    </lineage>
</organism>
<dbReference type="SUPFAM" id="SSF50494">
    <property type="entry name" value="Trypsin-like serine proteases"/>
    <property type="match status" value="1"/>
</dbReference>
<dbReference type="InterPro" id="IPR033116">
    <property type="entry name" value="TRYPSIN_SER"/>
</dbReference>
<proteinExistence type="predicted"/>
<keyword evidence="4" id="KW-1185">Reference proteome</keyword>
<keyword evidence="1" id="KW-0732">Signal</keyword>
<dbReference type="InterPro" id="IPR043504">
    <property type="entry name" value="Peptidase_S1_PA_chymotrypsin"/>
</dbReference>
<evidence type="ECO:0000313" key="4">
    <source>
        <dbReference type="Proteomes" id="UP001162164"/>
    </source>
</evidence>
<dbReference type="SMART" id="SM00020">
    <property type="entry name" value="Tryp_SPc"/>
    <property type="match status" value="1"/>
</dbReference>
<dbReference type="PANTHER" id="PTHR24260">
    <property type="match status" value="1"/>
</dbReference>
<protein>
    <recommendedName>
        <fullName evidence="2">Peptidase S1 domain-containing protein</fullName>
    </recommendedName>
</protein>